<dbReference type="RefSeq" id="WP_120696580.1">
    <property type="nucleotide sequence ID" value="NZ_RBDX01000005.1"/>
</dbReference>
<dbReference type="OrthoDB" id="3440574at2"/>
<dbReference type="EMBL" id="RBDX01000005">
    <property type="protein sequence ID" value="RKN10555.1"/>
    <property type="molecule type" value="Genomic_DNA"/>
</dbReference>
<evidence type="ECO:0000313" key="4">
    <source>
        <dbReference type="Proteomes" id="UP000268652"/>
    </source>
</evidence>
<name>A0A3A9WC33_9ACTN</name>
<accession>A0A3A9WC33</accession>
<keyword evidence="4" id="KW-1185">Reference proteome</keyword>
<dbReference type="CDD" id="cd06268">
    <property type="entry name" value="PBP1_ABC_transporter_LIVBP-like"/>
    <property type="match status" value="1"/>
</dbReference>
<dbReference type="InterPro" id="IPR028082">
    <property type="entry name" value="Peripla_BP_I"/>
</dbReference>
<evidence type="ECO:0000313" key="5">
    <source>
        <dbReference type="Proteomes" id="UP000275024"/>
    </source>
</evidence>
<dbReference type="AlphaFoldDB" id="A0A3A9WC33"/>
<dbReference type="EMBL" id="RBDY01000005">
    <property type="protein sequence ID" value="RKN24815.1"/>
    <property type="molecule type" value="Genomic_DNA"/>
</dbReference>
<evidence type="ECO:0000256" key="1">
    <source>
        <dbReference type="SAM" id="MobiDB-lite"/>
    </source>
</evidence>
<dbReference type="SUPFAM" id="SSF53822">
    <property type="entry name" value="Periplasmic binding protein-like I"/>
    <property type="match status" value="1"/>
</dbReference>
<evidence type="ECO:0000313" key="2">
    <source>
        <dbReference type="EMBL" id="RKN10555.1"/>
    </source>
</evidence>
<gene>
    <name evidence="3" type="ORF">D7318_10175</name>
    <name evidence="2" type="ORF">D7319_08995</name>
</gene>
<evidence type="ECO:0000313" key="3">
    <source>
        <dbReference type="EMBL" id="RKN24815.1"/>
    </source>
</evidence>
<dbReference type="Proteomes" id="UP000268652">
    <property type="component" value="Unassembled WGS sequence"/>
</dbReference>
<organism evidence="2 5">
    <name type="scientific">Streptomyces radicis</name>
    <dbReference type="NCBI Taxonomy" id="1750517"/>
    <lineage>
        <taxon>Bacteria</taxon>
        <taxon>Bacillati</taxon>
        <taxon>Actinomycetota</taxon>
        <taxon>Actinomycetes</taxon>
        <taxon>Kitasatosporales</taxon>
        <taxon>Streptomycetaceae</taxon>
        <taxon>Streptomyces</taxon>
    </lineage>
</organism>
<dbReference type="Proteomes" id="UP000275024">
    <property type="component" value="Unassembled WGS sequence"/>
</dbReference>
<dbReference type="Gene3D" id="3.40.50.2300">
    <property type="match status" value="2"/>
</dbReference>
<feature type="region of interest" description="Disordered" evidence="1">
    <location>
        <begin position="1128"/>
        <end position="1162"/>
    </location>
</feature>
<sequence length="1162" mass="125082">MAGATERVFERLVAIQGIHTLVGPSYPLPPGQRRPLAFFEGRHGSGKTQLLEDLAALCDQHVPYGRVDFAEARHDDIPHTLTALAGQLEQYRPRYGRLRFHRLLIGLLVMEQPLGPLHFEQAREAVERLLRQRRGGRWPQGFLSDHGGQPPQLQLTFFPATLLLSLNALSVLTGFRFTRRSRRWFGHRDRGLTGAAVDTLVELNTWAWEARQNPTGSRGAEARGRVADLLCEAFLADLRDCPRRVRGLNTPLLLLDNVDTPAGRAFLRRLLGARPPLGPADRAEPLTVVTTGRGPLPEMSEGTVAEFEEALGGSRPRDAAHPAWLRYPLPDLTRADIQRLMDDVSSRGRVDRRLARLVHEFTAGHPEAAGVLAKVAARPPHPADGVGQLLARTAPADEGAAPAAARTAGEWLLSRLLPGPGSMTAAFATCAAARDETGGLWLSHQSDLVDAAWGDEVRRAAPWATEGEAGAAVLRRLLLHRLAAPGPGRPADWATVHERLRGFCVERDDKAGELYHRLAMDDLAGVASELAALLPTMTGQEWLDLVHSTAQAPLGPAERQLMDPYALFHACVDEARTASLDATATHVVDLLAALRIVGDPLCGVSREYLYSRITTTLNLLDLRSSDGLVAVQRTVTVYDEEKQWWTSDIDVRGQGPASSTAAVVPGFKNPPRHGTGQRLVAAGTVGALLVAVVALWLPDRLDCDRSDLTERGGECLGVTDGSFAFVPSGEADLAEEFREVQRLIKEENDRVVEQGDASVKVGLLATLTPDDTGPQAPRRVLHALEGAYTAQMRANQTRQLGDPAPQIQLHLANAGSRHEQWGPAVDGLVSMADDSAPLVAVVGLSISTEDSRAAAQRLADHGIPVISSSASADGLNSETVPGLVRVTASNTDFVTALRQYVRGREGLDEAILVYDRNAPDLHVATLTEAFRELMADELGANPDQPFQGTTVAPDTPAALFDAAVLNVCHTEADMVLFAGRTGDLHAFTESLHNRACRDEPIAVLFVETGPVVDAGQEQRLAENNITVVQASAMDPEWARNVDAAGAPPGFRGFFEQYDTHVPYADDVPAALEDGYAVANHDALATAVRAIRVSHAQDPEAPMTSGRVGDALFLLNLGNAVEAASGTLHFTTDRHGDPGGKPVPVLETPPSPSPPELHVTPVP</sequence>
<reference evidence="4 5" key="1">
    <citation type="submission" date="2018-09" db="EMBL/GenBank/DDBJ databases">
        <title>Streptomyces sp. nov. DS1-2, an endophytic actinomycete isolated from roots of Dendrobium scabrilingue.</title>
        <authorList>
            <person name="Kuncharoen N."/>
            <person name="Kudo T."/>
            <person name="Ohkuma M."/>
            <person name="Yuki M."/>
            <person name="Tanasupawat S."/>
        </authorList>
    </citation>
    <scope>NUCLEOTIDE SEQUENCE [LARGE SCALE GENOMIC DNA]</scope>
    <source>
        <strain evidence="2 5">AZ1-7</strain>
        <strain evidence="3 4">DS1-2</strain>
    </source>
</reference>
<protein>
    <submittedName>
        <fullName evidence="2">Uncharacterized protein</fullName>
    </submittedName>
</protein>
<comment type="caution">
    <text evidence="2">The sequence shown here is derived from an EMBL/GenBank/DDBJ whole genome shotgun (WGS) entry which is preliminary data.</text>
</comment>
<proteinExistence type="predicted"/>